<dbReference type="Ensembl" id="ENSCABT00000030674.1">
    <property type="protein sequence ID" value="ENSCABP00000028001.1"/>
    <property type="gene ID" value="ENSCABG00000020574.1"/>
</dbReference>
<evidence type="ECO:0000313" key="1">
    <source>
        <dbReference type="Ensembl" id="ENSCABP00000028001.1"/>
    </source>
</evidence>
<proteinExistence type="predicted"/>
<dbReference type="AlphaFoldDB" id="A0A8C0J6T0"/>
<protein>
    <submittedName>
        <fullName evidence="1">Uncharacterized protein</fullName>
    </submittedName>
</protein>
<evidence type="ECO:0000313" key="2">
    <source>
        <dbReference type="Proteomes" id="UP000694404"/>
    </source>
</evidence>
<name>A0A8C0J6T0_CHEAB</name>
<accession>A0A8C0J6T0</accession>
<reference evidence="1" key="2">
    <citation type="submission" date="2025-09" db="UniProtKB">
        <authorList>
            <consortium name="Ensembl"/>
        </authorList>
    </citation>
    <scope>IDENTIFICATION</scope>
</reference>
<dbReference type="Proteomes" id="UP000694404">
    <property type="component" value="Unplaced"/>
</dbReference>
<organism evidence="1 2">
    <name type="scientific">Chelonoidis abingdonii</name>
    <name type="common">Abingdon island giant tortoise</name>
    <name type="synonym">Testudo abingdonii</name>
    <dbReference type="NCBI Taxonomy" id="106734"/>
    <lineage>
        <taxon>Eukaryota</taxon>
        <taxon>Metazoa</taxon>
        <taxon>Chordata</taxon>
        <taxon>Craniata</taxon>
        <taxon>Vertebrata</taxon>
        <taxon>Euteleostomi</taxon>
        <taxon>Archelosauria</taxon>
        <taxon>Testudinata</taxon>
        <taxon>Testudines</taxon>
        <taxon>Cryptodira</taxon>
        <taxon>Durocryptodira</taxon>
        <taxon>Testudinoidea</taxon>
        <taxon>Testudinidae</taxon>
        <taxon>Chelonoidis</taxon>
    </lineage>
</organism>
<sequence>HNGLIVLESAPAGISLHNFCGARGEQLVHFHASGLRDSPLPLGGGGAPLRSLAVGMCSPHVVVPDPPRLIKSTFRCEAVPSLHLPCCI</sequence>
<keyword evidence="2" id="KW-1185">Reference proteome</keyword>
<reference evidence="1" key="1">
    <citation type="submission" date="2025-08" db="UniProtKB">
        <authorList>
            <consortium name="Ensembl"/>
        </authorList>
    </citation>
    <scope>IDENTIFICATION</scope>
</reference>